<sequence length="490" mass="54752">MKTVVLGMISILMMGLLAGCSGGNDAGGSGKNDGTAAPLSIMRTYHASLEQFQGSDNINDNKLVKLLREWSGYDVEYETLPKDNVSQKLSVVLASGDVPDILWIPGKADYFKLAQQGAFEPLDELIETYIPNLEKIFTKEELDAARYEGKLYAIPHRTASKVDHGVLTRWDIFEEVGLKEPTTLDELHEAMKVIKDRKNMAPLTAAASNPGGFTGAFAPFAGAFGVGTTTIEKDGKLEFSWLQAEYKSFLTMLKQWYDEGLIDQEFAINKDVKDRMINGTAAIGSIPWYDAQMIDRSIADKNNGGVIRYIAPPVGDNGHSGYPETGLTSLYQVIPIQANNKEGAAKYFNFIFSEKADKLTTFGIEGEDYTVENDQVVQTPEQSNAIPWRTLYFLSDTDPSFFARLEAKGFLPYYEPLTGFEQNREETAYAPSIEAWDTNFTELRNYAEENAMKFIMNKRDLGEFDQFVKEFNAKGGKEAIDAMNEWYTQK</sequence>
<gene>
    <name evidence="2" type="ORF">ACFQ2I_03200</name>
</gene>
<feature type="chain" id="PRO_5046833043" evidence="1">
    <location>
        <begin position="19"/>
        <end position="490"/>
    </location>
</feature>
<keyword evidence="1" id="KW-0732">Signal</keyword>
<evidence type="ECO:0000313" key="2">
    <source>
        <dbReference type="EMBL" id="MFD0958384.1"/>
    </source>
</evidence>
<dbReference type="RefSeq" id="WP_377562959.1">
    <property type="nucleotide sequence ID" value="NZ_JBHTJZ010000005.1"/>
</dbReference>
<dbReference type="Gene3D" id="3.40.190.10">
    <property type="entry name" value="Periplasmic binding protein-like II"/>
    <property type="match status" value="3"/>
</dbReference>
<organism evidence="2 3">
    <name type="scientific">Paenibacillus chungangensis</name>
    <dbReference type="NCBI Taxonomy" id="696535"/>
    <lineage>
        <taxon>Bacteria</taxon>
        <taxon>Bacillati</taxon>
        <taxon>Bacillota</taxon>
        <taxon>Bacilli</taxon>
        <taxon>Bacillales</taxon>
        <taxon>Paenibacillaceae</taxon>
        <taxon>Paenibacillus</taxon>
    </lineage>
</organism>
<protein>
    <submittedName>
        <fullName evidence="2">Extracellular solute-binding protein</fullName>
    </submittedName>
</protein>
<dbReference type="Pfam" id="PF01547">
    <property type="entry name" value="SBP_bac_1"/>
    <property type="match status" value="1"/>
</dbReference>
<keyword evidence="3" id="KW-1185">Reference proteome</keyword>
<name>A0ABW3HLU5_9BACL</name>
<reference evidence="3" key="1">
    <citation type="journal article" date="2019" name="Int. J. Syst. Evol. Microbiol.">
        <title>The Global Catalogue of Microorganisms (GCM) 10K type strain sequencing project: providing services to taxonomists for standard genome sequencing and annotation.</title>
        <authorList>
            <consortium name="The Broad Institute Genomics Platform"/>
            <consortium name="The Broad Institute Genome Sequencing Center for Infectious Disease"/>
            <person name="Wu L."/>
            <person name="Ma J."/>
        </authorList>
    </citation>
    <scope>NUCLEOTIDE SEQUENCE [LARGE SCALE GENOMIC DNA]</scope>
    <source>
        <strain evidence="3">CCUG 59129</strain>
    </source>
</reference>
<evidence type="ECO:0000256" key="1">
    <source>
        <dbReference type="SAM" id="SignalP"/>
    </source>
</evidence>
<dbReference type="PANTHER" id="PTHR43649">
    <property type="entry name" value="ARABINOSE-BINDING PROTEIN-RELATED"/>
    <property type="match status" value="1"/>
</dbReference>
<dbReference type="PROSITE" id="PS51257">
    <property type="entry name" value="PROKAR_LIPOPROTEIN"/>
    <property type="match status" value="1"/>
</dbReference>
<dbReference type="SUPFAM" id="SSF53850">
    <property type="entry name" value="Periplasmic binding protein-like II"/>
    <property type="match status" value="1"/>
</dbReference>
<evidence type="ECO:0000313" key="3">
    <source>
        <dbReference type="Proteomes" id="UP001596989"/>
    </source>
</evidence>
<comment type="caution">
    <text evidence="2">The sequence shown here is derived from an EMBL/GenBank/DDBJ whole genome shotgun (WGS) entry which is preliminary data.</text>
</comment>
<dbReference type="EMBL" id="JBHTJZ010000005">
    <property type="protein sequence ID" value="MFD0958384.1"/>
    <property type="molecule type" value="Genomic_DNA"/>
</dbReference>
<proteinExistence type="predicted"/>
<dbReference type="InterPro" id="IPR006059">
    <property type="entry name" value="SBP"/>
</dbReference>
<dbReference type="Proteomes" id="UP001596989">
    <property type="component" value="Unassembled WGS sequence"/>
</dbReference>
<feature type="signal peptide" evidence="1">
    <location>
        <begin position="1"/>
        <end position="18"/>
    </location>
</feature>
<dbReference type="InterPro" id="IPR050490">
    <property type="entry name" value="Bact_solute-bd_prot1"/>
</dbReference>
<accession>A0ABW3HLU5</accession>
<dbReference type="PANTHER" id="PTHR43649:SF12">
    <property type="entry name" value="DIACETYLCHITOBIOSE BINDING PROTEIN DASA"/>
    <property type="match status" value="1"/>
</dbReference>